<dbReference type="InterPro" id="IPR011051">
    <property type="entry name" value="RmlC_Cupin_sf"/>
</dbReference>
<dbReference type="PANTHER" id="PTHR36156">
    <property type="entry name" value="SLR2101 PROTEIN"/>
    <property type="match status" value="1"/>
</dbReference>
<evidence type="ECO:0000259" key="1">
    <source>
        <dbReference type="Pfam" id="PF07883"/>
    </source>
</evidence>
<dbReference type="AlphaFoldDB" id="A0A9N9ZF17"/>
<evidence type="ECO:0000313" key="2">
    <source>
        <dbReference type="EMBL" id="CAH0054424.1"/>
    </source>
</evidence>
<comment type="caution">
    <text evidence="2">The sequence shown here is derived from an EMBL/GenBank/DDBJ whole genome shotgun (WGS) entry which is preliminary data.</text>
</comment>
<feature type="domain" description="Cupin type-2" evidence="1">
    <location>
        <begin position="215"/>
        <end position="282"/>
    </location>
</feature>
<sequence>MAAASAGPDVCKLYELAVEGLPFMEKKLVQRRLKEAILKTSCLYGVPRSLQALLPLFAMIPDDEIDHYGPRYESRDSDDAQKARQEKGMRYFDTIWGEEAAQFHRDRNFKYQPDLCKYLSHPIRSNSIVTRTLEKMSSPHPDQPLPSTRRLVTQHNDDGKAIIGRHGLIHGKHTPHGPWIQLLWSSESLPPTLSSDDDFGLVDTGMSNNGTIVRIVDFPPRSKGLVHRSITLDYIFVLKGSVQLVLDDGSRTKVSEGEAVIQQATMHSWDNETDEWARLFCVLVASEKPVAGGRILEKHVLFNI</sequence>
<reference evidence="2" key="1">
    <citation type="submission" date="2021-10" db="EMBL/GenBank/DDBJ databases">
        <authorList>
            <person name="Piombo E."/>
        </authorList>
    </citation>
    <scope>NUCLEOTIDE SEQUENCE</scope>
</reference>
<dbReference type="InterPro" id="IPR014710">
    <property type="entry name" value="RmlC-like_jellyroll"/>
</dbReference>
<dbReference type="Gene3D" id="2.60.120.10">
    <property type="entry name" value="Jelly Rolls"/>
    <property type="match status" value="1"/>
</dbReference>
<protein>
    <recommendedName>
        <fullName evidence="1">Cupin type-2 domain-containing protein</fullName>
    </recommendedName>
</protein>
<dbReference type="PANTHER" id="PTHR36156:SF2">
    <property type="entry name" value="CUPIN TYPE-2 DOMAIN-CONTAINING PROTEIN"/>
    <property type="match status" value="1"/>
</dbReference>
<gene>
    <name evidence="2" type="ORF">CSOL1703_00016493</name>
</gene>
<dbReference type="EMBL" id="CABFOC020000050">
    <property type="protein sequence ID" value="CAH0054424.1"/>
    <property type="molecule type" value="Genomic_DNA"/>
</dbReference>
<dbReference type="SUPFAM" id="SSF51182">
    <property type="entry name" value="RmlC-like cupins"/>
    <property type="match status" value="1"/>
</dbReference>
<organism evidence="2 3">
    <name type="scientific">Clonostachys solani</name>
    <dbReference type="NCBI Taxonomy" id="160281"/>
    <lineage>
        <taxon>Eukaryota</taxon>
        <taxon>Fungi</taxon>
        <taxon>Dikarya</taxon>
        <taxon>Ascomycota</taxon>
        <taxon>Pezizomycotina</taxon>
        <taxon>Sordariomycetes</taxon>
        <taxon>Hypocreomycetidae</taxon>
        <taxon>Hypocreales</taxon>
        <taxon>Bionectriaceae</taxon>
        <taxon>Clonostachys</taxon>
    </lineage>
</organism>
<dbReference type="InterPro" id="IPR029032">
    <property type="entry name" value="AhpD-like"/>
</dbReference>
<dbReference type="InterPro" id="IPR013096">
    <property type="entry name" value="Cupin_2"/>
</dbReference>
<dbReference type="CDD" id="cd02231">
    <property type="entry name" value="cupin_BLL6423-like"/>
    <property type="match status" value="1"/>
</dbReference>
<keyword evidence="3" id="KW-1185">Reference proteome</keyword>
<evidence type="ECO:0000313" key="3">
    <source>
        <dbReference type="Proteomes" id="UP000775872"/>
    </source>
</evidence>
<dbReference type="OrthoDB" id="5840532at2759"/>
<dbReference type="Proteomes" id="UP000775872">
    <property type="component" value="Unassembled WGS sequence"/>
</dbReference>
<dbReference type="Pfam" id="PF07883">
    <property type="entry name" value="Cupin_2"/>
    <property type="match status" value="1"/>
</dbReference>
<name>A0A9N9ZF17_9HYPO</name>
<dbReference type="Gene3D" id="1.20.1290.10">
    <property type="entry name" value="AhpD-like"/>
    <property type="match status" value="1"/>
</dbReference>
<proteinExistence type="predicted"/>
<accession>A0A9N9ZF17</accession>
<dbReference type="InterPro" id="IPR047142">
    <property type="entry name" value="OryJ/VirC-like"/>
</dbReference>